<name>A0A9R1W3F9_LACSA</name>
<comment type="subcellular location">
    <subcellularLocation>
        <location evidence="1">Nucleus</location>
    </subcellularLocation>
</comment>
<keyword evidence="3" id="KW-0238">DNA-binding</keyword>
<dbReference type="AlphaFoldDB" id="A0A9R1W3F9"/>
<evidence type="ECO:0000256" key="2">
    <source>
        <dbReference type="ARBA" id="ARBA00023015"/>
    </source>
</evidence>
<organism evidence="7 8">
    <name type="scientific">Lactuca sativa</name>
    <name type="common">Garden lettuce</name>
    <dbReference type="NCBI Taxonomy" id="4236"/>
    <lineage>
        <taxon>Eukaryota</taxon>
        <taxon>Viridiplantae</taxon>
        <taxon>Streptophyta</taxon>
        <taxon>Embryophyta</taxon>
        <taxon>Tracheophyta</taxon>
        <taxon>Spermatophyta</taxon>
        <taxon>Magnoliopsida</taxon>
        <taxon>eudicotyledons</taxon>
        <taxon>Gunneridae</taxon>
        <taxon>Pentapetalae</taxon>
        <taxon>asterids</taxon>
        <taxon>campanulids</taxon>
        <taxon>Asterales</taxon>
        <taxon>Asteraceae</taxon>
        <taxon>Cichorioideae</taxon>
        <taxon>Cichorieae</taxon>
        <taxon>Lactucinae</taxon>
        <taxon>Lactuca</taxon>
    </lineage>
</organism>
<evidence type="ECO:0000313" key="7">
    <source>
        <dbReference type="EMBL" id="KAJ0217726.1"/>
    </source>
</evidence>
<dbReference type="GO" id="GO:0005634">
    <property type="term" value="C:nucleus"/>
    <property type="evidence" value="ECO:0007669"/>
    <property type="project" value="UniProtKB-SubCell"/>
</dbReference>
<proteinExistence type="predicted"/>
<evidence type="ECO:0000256" key="1">
    <source>
        <dbReference type="ARBA" id="ARBA00004123"/>
    </source>
</evidence>
<dbReference type="PANTHER" id="PTHR31140">
    <property type="entry name" value="B3 DOMAIN-CONTAINING TRANSCRIPTION FACTOR ABI3"/>
    <property type="match status" value="1"/>
</dbReference>
<dbReference type="GO" id="GO:0003677">
    <property type="term" value="F:DNA binding"/>
    <property type="evidence" value="ECO:0007669"/>
    <property type="project" value="UniProtKB-KW"/>
</dbReference>
<evidence type="ECO:0000256" key="5">
    <source>
        <dbReference type="ARBA" id="ARBA00023242"/>
    </source>
</evidence>
<dbReference type="Gramene" id="rna-gnl|WGS:NBSK|LSAT_0X34560_mrna">
    <property type="protein sequence ID" value="cds-PLY73743.1"/>
    <property type="gene ID" value="gene-LSAT_0X34560"/>
</dbReference>
<gene>
    <name evidence="7" type="ORF">LSAT_V11C300143280</name>
</gene>
<reference evidence="7 8" key="1">
    <citation type="journal article" date="2017" name="Nat. Commun.">
        <title>Genome assembly with in vitro proximity ligation data and whole-genome triplication in lettuce.</title>
        <authorList>
            <person name="Reyes-Chin-Wo S."/>
            <person name="Wang Z."/>
            <person name="Yang X."/>
            <person name="Kozik A."/>
            <person name="Arikit S."/>
            <person name="Song C."/>
            <person name="Xia L."/>
            <person name="Froenicke L."/>
            <person name="Lavelle D.O."/>
            <person name="Truco M.J."/>
            <person name="Xia R."/>
            <person name="Zhu S."/>
            <person name="Xu C."/>
            <person name="Xu H."/>
            <person name="Xu X."/>
            <person name="Cox K."/>
            <person name="Korf I."/>
            <person name="Meyers B.C."/>
            <person name="Michelmore R.W."/>
        </authorList>
    </citation>
    <scope>NUCLEOTIDE SEQUENCE [LARGE SCALE GENOMIC DNA]</scope>
    <source>
        <strain evidence="8">cv. Salinas</strain>
        <tissue evidence="7">Seedlings</tissue>
    </source>
</reference>
<feature type="domain" description="TF-B3" evidence="6">
    <location>
        <begin position="120"/>
        <end position="222"/>
    </location>
</feature>
<keyword evidence="8" id="KW-1185">Reference proteome</keyword>
<protein>
    <recommendedName>
        <fullName evidence="6">TF-B3 domain-containing protein</fullName>
    </recommendedName>
</protein>
<keyword evidence="2" id="KW-0805">Transcription regulation</keyword>
<dbReference type="InterPro" id="IPR003340">
    <property type="entry name" value="B3_DNA-bd"/>
</dbReference>
<accession>A0A9R1W3F9</accession>
<dbReference type="InterPro" id="IPR044800">
    <property type="entry name" value="LEC2-like"/>
</dbReference>
<dbReference type="SMART" id="SM01019">
    <property type="entry name" value="B3"/>
    <property type="match status" value="1"/>
</dbReference>
<dbReference type="EMBL" id="NBSK02000003">
    <property type="protein sequence ID" value="KAJ0217726.1"/>
    <property type="molecule type" value="Genomic_DNA"/>
</dbReference>
<dbReference type="GO" id="GO:0003700">
    <property type="term" value="F:DNA-binding transcription factor activity"/>
    <property type="evidence" value="ECO:0007669"/>
    <property type="project" value="InterPro"/>
</dbReference>
<dbReference type="InterPro" id="IPR015300">
    <property type="entry name" value="DNA-bd_pseudobarrel_sf"/>
</dbReference>
<sequence>MNTHLDMDMVEGNEACGLRAFGGFEIGLRMGVGINFAGVQDTTYKTDNKSSSSADVVAPAADPVVVDRDLVAAARFDLLKKKRMPRFRRGTSAAAVRSFTSFPSFLPATIADHGRLTFLFSKKLQKSDVGVLKRIVLPKKAAETHLPALIAKEGIIMEMDDIDSMHVWCFKFRFWPNNNSRMYVLEGTGEFAEEHELQLGDYIMLYRDSMNLNYVIQAVKAYEVEEFTKKEMKTNPTPQVKSVKAPPPPPPVDNGLMNQNWLWGGPEMEVFNPTNTNTNYPMNISTVEEHMGMNFVYDTSYSNDTMTPLDFLGGFMTNYPATQPSFTIENLSIDDLYKI</sequence>
<evidence type="ECO:0000256" key="4">
    <source>
        <dbReference type="ARBA" id="ARBA00023163"/>
    </source>
</evidence>
<evidence type="ECO:0000259" key="6">
    <source>
        <dbReference type="PROSITE" id="PS50863"/>
    </source>
</evidence>
<dbReference type="CDD" id="cd10017">
    <property type="entry name" value="B3_DNA"/>
    <property type="match status" value="1"/>
</dbReference>
<dbReference type="Proteomes" id="UP000235145">
    <property type="component" value="Unassembled WGS sequence"/>
</dbReference>
<dbReference type="OrthoDB" id="757982at2759"/>
<keyword evidence="5" id="KW-0539">Nucleus</keyword>
<evidence type="ECO:0000256" key="3">
    <source>
        <dbReference type="ARBA" id="ARBA00023125"/>
    </source>
</evidence>
<evidence type="ECO:0000313" key="8">
    <source>
        <dbReference type="Proteomes" id="UP000235145"/>
    </source>
</evidence>
<dbReference type="Gene3D" id="2.40.330.10">
    <property type="entry name" value="DNA-binding pseudobarrel domain"/>
    <property type="match status" value="1"/>
</dbReference>
<dbReference type="SUPFAM" id="SSF101936">
    <property type="entry name" value="DNA-binding pseudobarrel domain"/>
    <property type="match status" value="1"/>
</dbReference>
<dbReference type="PROSITE" id="PS50863">
    <property type="entry name" value="B3"/>
    <property type="match status" value="1"/>
</dbReference>
<dbReference type="PANTHER" id="PTHR31140:SF153">
    <property type="entry name" value="AP2_B3-LIKE TRANSCRIPTIONAL FACTOR FAMILY PROTEIN-RELATED"/>
    <property type="match status" value="1"/>
</dbReference>
<dbReference type="Pfam" id="PF02362">
    <property type="entry name" value="B3"/>
    <property type="match status" value="1"/>
</dbReference>
<comment type="caution">
    <text evidence="7">The sequence shown here is derived from an EMBL/GenBank/DDBJ whole genome shotgun (WGS) entry which is preliminary data.</text>
</comment>
<keyword evidence="4" id="KW-0804">Transcription</keyword>